<proteinExistence type="predicted"/>
<dbReference type="STRING" id="247633.GP2143_08619"/>
<protein>
    <recommendedName>
        <fullName evidence="3">Competence protein ComFB</fullName>
    </recommendedName>
</protein>
<name>A0YCT1_9GAMM</name>
<organism evidence="1 2">
    <name type="scientific">marine gamma proteobacterium HTCC2143</name>
    <dbReference type="NCBI Taxonomy" id="247633"/>
    <lineage>
        <taxon>Bacteria</taxon>
        <taxon>Pseudomonadati</taxon>
        <taxon>Pseudomonadota</taxon>
        <taxon>Gammaproteobacteria</taxon>
        <taxon>Cellvibrionales</taxon>
        <taxon>Spongiibacteraceae</taxon>
        <taxon>BD1-7 clade</taxon>
    </lineage>
</organism>
<sequence>MGSIHNYYEGLVFAAIRMKLPTQYRSTAYIADIACVALNELPSRYIRHEVDMSFYLTSQERHIMSKTVERAVSKAIVYINNNNQNYD</sequence>
<dbReference type="InterPro" id="IPR019657">
    <property type="entry name" value="ComFB"/>
</dbReference>
<gene>
    <name evidence="1" type="ORF">GP2143_08619</name>
</gene>
<dbReference type="Proteomes" id="UP000004931">
    <property type="component" value="Unassembled WGS sequence"/>
</dbReference>
<dbReference type="EMBL" id="AAVT01000003">
    <property type="protein sequence ID" value="EAW31600.1"/>
    <property type="molecule type" value="Genomic_DNA"/>
</dbReference>
<dbReference type="Pfam" id="PF10719">
    <property type="entry name" value="ComFB"/>
    <property type="match status" value="1"/>
</dbReference>
<keyword evidence="2" id="KW-1185">Reference proteome</keyword>
<evidence type="ECO:0008006" key="3">
    <source>
        <dbReference type="Google" id="ProtNLM"/>
    </source>
</evidence>
<dbReference type="OrthoDB" id="5895647at2"/>
<reference evidence="1 2" key="1">
    <citation type="journal article" date="2010" name="J. Bacteriol.">
        <title>Genome sequence of the oligotrophic marine Gammaproteobacterium HTCC2143, isolated from the Oregon Coast.</title>
        <authorList>
            <person name="Oh H.M."/>
            <person name="Kang I."/>
            <person name="Ferriera S."/>
            <person name="Giovannoni S.J."/>
            <person name="Cho J.C."/>
        </authorList>
    </citation>
    <scope>NUCLEOTIDE SEQUENCE [LARGE SCALE GENOMIC DNA]</scope>
    <source>
        <strain evidence="1 2">HTCC2143</strain>
    </source>
</reference>
<dbReference type="AlphaFoldDB" id="A0YCT1"/>
<accession>A0YCT1</accession>
<evidence type="ECO:0000313" key="1">
    <source>
        <dbReference type="EMBL" id="EAW31600.1"/>
    </source>
</evidence>
<dbReference type="eggNOG" id="ENOG5032ZD1">
    <property type="taxonomic scope" value="Bacteria"/>
</dbReference>
<evidence type="ECO:0000313" key="2">
    <source>
        <dbReference type="Proteomes" id="UP000004931"/>
    </source>
</evidence>
<comment type="caution">
    <text evidence="1">The sequence shown here is derived from an EMBL/GenBank/DDBJ whole genome shotgun (WGS) entry which is preliminary data.</text>
</comment>